<dbReference type="RefSeq" id="WP_198112442.1">
    <property type="nucleotide sequence ID" value="NZ_JAEDAK010000014.1"/>
</dbReference>
<organism evidence="2 3">
    <name type="scientific">Inhella proteolytica</name>
    <dbReference type="NCBI Taxonomy" id="2795029"/>
    <lineage>
        <taxon>Bacteria</taxon>
        <taxon>Pseudomonadati</taxon>
        <taxon>Pseudomonadota</taxon>
        <taxon>Betaproteobacteria</taxon>
        <taxon>Burkholderiales</taxon>
        <taxon>Sphaerotilaceae</taxon>
        <taxon>Inhella</taxon>
    </lineage>
</organism>
<dbReference type="EMBL" id="JAEDAK010000014">
    <property type="protein sequence ID" value="MBH9578670.1"/>
    <property type="molecule type" value="Genomic_DNA"/>
</dbReference>
<feature type="compositionally biased region" description="Low complexity" evidence="1">
    <location>
        <begin position="1"/>
        <end position="14"/>
    </location>
</feature>
<sequence>MAAPHLGLALNPPAGHGGGGASWAGRRGPCRTCRFFGGYSRSGAQAWCLRELPMKVLWMEPAQGCQAHAARERVAA</sequence>
<name>A0A931J9R6_9BURK</name>
<proteinExistence type="predicted"/>
<evidence type="ECO:0000313" key="2">
    <source>
        <dbReference type="EMBL" id="MBH9578670.1"/>
    </source>
</evidence>
<accession>A0A931J9R6</accession>
<comment type="caution">
    <text evidence="2">The sequence shown here is derived from an EMBL/GenBank/DDBJ whole genome shotgun (WGS) entry which is preliminary data.</text>
</comment>
<gene>
    <name evidence="2" type="ORF">I7X39_17395</name>
</gene>
<evidence type="ECO:0000313" key="3">
    <source>
        <dbReference type="Proteomes" id="UP000613266"/>
    </source>
</evidence>
<evidence type="ECO:0000256" key="1">
    <source>
        <dbReference type="SAM" id="MobiDB-lite"/>
    </source>
</evidence>
<feature type="region of interest" description="Disordered" evidence="1">
    <location>
        <begin position="1"/>
        <end position="26"/>
    </location>
</feature>
<keyword evidence="3" id="KW-1185">Reference proteome</keyword>
<dbReference type="AlphaFoldDB" id="A0A931J9R6"/>
<dbReference type="Proteomes" id="UP000613266">
    <property type="component" value="Unassembled WGS sequence"/>
</dbReference>
<protein>
    <submittedName>
        <fullName evidence="2">Uncharacterized protein</fullName>
    </submittedName>
</protein>
<reference evidence="2" key="1">
    <citation type="submission" date="2020-12" db="EMBL/GenBank/DDBJ databases">
        <title>The genome sequence of Inhella sp. 1Y17.</title>
        <authorList>
            <person name="Liu Y."/>
        </authorList>
    </citation>
    <scope>NUCLEOTIDE SEQUENCE</scope>
    <source>
        <strain evidence="2">1Y17</strain>
    </source>
</reference>